<evidence type="ECO:0000313" key="1">
    <source>
        <dbReference type="EMBL" id="CAI5438354.1"/>
    </source>
</evidence>
<gene>
    <name evidence="1" type="ORF">CAMP_LOCUS991</name>
</gene>
<accession>A0A9P1I7S8</accession>
<dbReference type="AlphaFoldDB" id="A0A9P1I7S8"/>
<keyword evidence="2" id="KW-1185">Reference proteome</keyword>
<proteinExistence type="predicted"/>
<dbReference type="Proteomes" id="UP001152747">
    <property type="component" value="Unassembled WGS sequence"/>
</dbReference>
<dbReference type="OrthoDB" id="10256906at2759"/>
<dbReference type="EMBL" id="CANHGI010000001">
    <property type="protein sequence ID" value="CAI5438354.1"/>
    <property type="molecule type" value="Genomic_DNA"/>
</dbReference>
<organism evidence="1 2">
    <name type="scientific">Caenorhabditis angaria</name>
    <dbReference type="NCBI Taxonomy" id="860376"/>
    <lineage>
        <taxon>Eukaryota</taxon>
        <taxon>Metazoa</taxon>
        <taxon>Ecdysozoa</taxon>
        <taxon>Nematoda</taxon>
        <taxon>Chromadorea</taxon>
        <taxon>Rhabditida</taxon>
        <taxon>Rhabditina</taxon>
        <taxon>Rhabditomorpha</taxon>
        <taxon>Rhabditoidea</taxon>
        <taxon>Rhabditidae</taxon>
        <taxon>Peloderinae</taxon>
        <taxon>Caenorhabditis</taxon>
    </lineage>
</organism>
<reference evidence="1" key="1">
    <citation type="submission" date="2022-11" db="EMBL/GenBank/DDBJ databases">
        <authorList>
            <person name="Kikuchi T."/>
        </authorList>
    </citation>
    <scope>NUCLEOTIDE SEQUENCE</scope>
    <source>
        <strain evidence="1">PS1010</strain>
    </source>
</reference>
<protein>
    <submittedName>
        <fullName evidence="1">Uncharacterized protein</fullName>
    </submittedName>
</protein>
<evidence type="ECO:0000313" key="2">
    <source>
        <dbReference type="Proteomes" id="UP001152747"/>
    </source>
</evidence>
<name>A0A9P1I7S8_9PELO</name>
<comment type="caution">
    <text evidence="1">The sequence shown here is derived from an EMBL/GenBank/DDBJ whole genome shotgun (WGS) entry which is preliminary data.</text>
</comment>
<sequence length="297" mass="33241">MEKERKNQSLVFLQIIVEWMDRRYCLPMNFVPIMVITSKTSMLTTDILLEVEVNRAAGNNVITNIKDAILIASDVSGIEKTADLRTKVPIKCDPLSVVNFVWKLPIKGSSVKHSLKLEYDATGQFDNFNLPLYSFEDDVELSVPDVRFEICTQVLSQQPGAQLCRASSPCHFVISIRCLVDEPSTLFVVLEADERIWTLTERTKMCSVKDSGLGQLALSIIPVVAGYLPFPNVSIYECQQQGLSDVHVPGTELLCFNRTAGKQIRVLSAHNSESHFGKDDSSRGSNRITKKIVKLFD</sequence>